<feature type="transmembrane region" description="Helical" evidence="7">
    <location>
        <begin position="75"/>
        <end position="95"/>
    </location>
</feature>
<evidence type="ECO:0000256" key="4">
    <source>
        <dbReference type="ARBA" id="ARBA00022692"/>
    </source>
</evidence>
<dbReference type="InterPro" id="IPR052518">
    <property type="entry name" value="CHR_Transporter"/>
</dbReference>
<feature type="transmembrane region" description="Helical" evidence="7">
    <location>
        <begin position="107"/>
        <end position="130"/>
    </location>
</feature>
<dbReference type="InterPro" id="IPR003370">
    <property type="entry name" value="Chromate_transpt"/>
</dbReference>
<dbReference type="Proteomes" id="UP000824128">
    <property type="component" value="Unassembled WGS sequence"/>
</dbReference>
<dbReference type="PANTHER" id="PTHR43663:SF1">
    <property type="entry name" value="CHROMATE TRANSPORTER"/>
    <property type="match status" value="1"/>
</dbReference>
<reference evidence="8" key="1">
    <citation type="submission" date="2020-10" db="EMBL/GenBank/DDBJ databases">
        <authorList>
            <person name="Gilroy R."/>
        </authorList>
    </citation>
    <scope>NUCLEOTIDE SEQUENCE</scope>
    <source>
        <strain evidence="8">ChiGjej2B2-16831</strain>
    </source>
</reference>
<reference evidence="8" key="2">
    <citation type="journal article" date="2021" name="PeerJ">
        <title>Extensive microbial diversity within the chicken gut microbiome revealed by metagenomics and culture.</title>
        <authorList>
            <person name="Gilroy R."/>
            <person name="Ravi A."/>
            <person name="Getino M."/>
            <person name="Pursley I."/>
            <person name="Horton D.L."/>
            <person name="Alikhan N.F."/>
            <person name="Baker D."/>
            <person name="Gharbi K."/>
            <person name="Hall N."/>
            <person name="Watson M."/>
            <person name="Adriaenssens E.M."/>
            <person name="Foster-Nyarko E."/>
            <person name="Jarju S."/>
            <person name="Secka A."/>
            <person name="Antonio M."/>
            <person name="Oren A."/>
            <person name="Chaudhuri R.R."/>
            <person name="La Ragione R."/>
            <person name="Hildebrand F."/>
            <person name="Pallen M.J."/>
        </authorList>
    </citation>
    <scope>NUCLEOTIDE SEQUENCE</scope>
    <source>
        <strain evidence="8">ChiGjej2B2-16831</strain>
    </source>
</reference>
<proteinExistence type="inferred from homology"/>
<dbReference type="AlphaFoldDB" id="A0A9D1N4M8"/>
<evidence type="ECO:0000256" key="6">
    <source>
        <dbReference type="ARBA" id="ARBA00023136"/>
    </source>
</evidence>
<keyword evidence="3" id="KW-1003">Cell membrane</keyword>
<comment type="caution">
    <text evidence="8">The sequence shown here is derived from an EMBL/GenBank/DDBJ whole genome shotgun (WGS) entry which is preliminary data.</text>
</comment>
<keyword evidence="4 7" id="KW-0812">Transmembrane</keyword>
<dbReference type="GO" id="GO:0005886">
    <property type="term" value="C:plasma membrane"/>
    <property type="evidence" value="ECO:0007669"/>
    <property type="project" value="UniProtKB-SubCell"/>
</dbReference>
<dbReference type="Pfam" id="PF02417">
    <property type="entry name" value="Chromate_transp"/>
    <property type="match status" value="1"/>
</dbReference>
<evidence type="ECO:0000256" key="2">
    <source>
        <dbReference type="ARBA" id="ARBA00005262"/>
    </source>
</evidence>
<comment type="subcellular location">
    <subcellularLocation>
        <location evidence="1">Cell membrane</location>
        <topology evidence="1">Multi-pass membrane protein</topology>
    </subcellularLocation>
</comment>
<dbReference type="PANTHER" id="PTHR43663">
    <property type="entry name" value="CHROMATE TRANSPORT PROTEIN-RELATED"/>
    <property type="match status" value="1"/>
</dbReference>
<gene>
    <name evidence="8" type="ORF">IAD24_05385</name>
</gene>
<dbReference type="GO" id="GO:0015109">
    <property type="term" value="F:chromate transmembrane transporter activity"/>
    <property type="evidence" value="ECO:0007669"/>
    <property type="project" value="InterPro"/>
</dbReference>
<keyword evidence="6 7" id="KW-0472">Membrane</keyword>
<evidence type="ECO:0000313" key="8">
    <source>
        <dbReference type="EMBL" id="HIU94576.1"/>
    </source>
</evidence>
<organism evidence="8 9">
    <name type="scientific">Candidatus Aphodomorpha intestinavium</name>
    <dbReference type="NCBI Taxonomy" id="2840672"/>
    <lineage>
        <taxon>Bacteria</taxon>
        <taxon>Bacillati</taxon>
        <taxon>Bacillota</taxon>
        <taxon>Clostridia</taxon>
        <taxon>Eubacteriales</taxon>
        <taxon>Candidatus Aphodomorpha</taxon>
    </lineage>
</organism>
<evidence type="ECO:0000313" key="9">
    <source>
        <dbReference type="Proteomes" id="UP000824128"/>
    </source>
</evidence>
<protein>
    <submittedName>
        <fullName evidence="8">Chromate transporter</fullName>
    </submittedName>
</protein>
<sequence>MLWQLFFATLYISACTFGGGFVIVTFMRRRFVEQLHWLDEREMLDFTALAQSAPGAIAVNAAVLVGWRVAGFCGMLAAALGTVLPPMVILSVISLGYRAFADNRCVALALGGMQAGVAAVVLDVVCGLGGTVLRERSPLHIAVMAAAFIAGALLGANVVYVILAAALAGVGHALLRRRARGARP</sequence>
<evidence type="ECO:0000256" key="7">
    <source>
        <dbReference type="SAM" id="Phobius"/>
    </source>
</evidence>
<evidence type="ECO:0000256" key="1">
    <source>
        <dbReference type="ARBA" id="ARBA00004651"/>
    </source>
</evidence>
<keyword evidence="5 7" id="KW-1133">Transmembrane helix</keyword>
<name>A0A9D1N4M8_9FIRM</name>
<evidence type="ECO:0000256" key="5">
    <source>
        <dbReference type="ARBA" id="ARBA00022989"/>
    </source>
</evidence>
<comment type="similarity">
    <text evidence="2">Belongs to the chromate ion transporter (CHR) (TC 2.A.51) family.</text>
</comment>
<feature type="transmembrane region" description="Helical" evidence="7">
    <location>
        <begin position="6"/>
        <end position="27"/>
    </location>
</feature>
<evidence type="ECO:0000256" key="3">
    <source>
        <dbReference type="ARBA" id="ARBA00022475"/>
    </source>
</evidence>
<accession>A0A9D1N4M8</accession>
<feature type="transmembrane region" description="Helical" evidence="7">
    <location>
        <begin position="142"/>
        <end position="175"/>
    </location>
</feature>
<dbReference type="EMBL" id="DVNZ01000168">
    <property type="protein sequence ID" value="HIU94576.1"/>
    <property type="molecule type" value="Genomic_DNA"/>
</dbReference>
<feature type="transmembrane region" description="Helical" evidence="7">
    <location>
        <begin position="48"/>
        <end position="69"/>
    </location>
</feature>